<dbReference type="EMBL" id="FWEV01000037">
    <property type="protein sequence ID" value="SLM28372.1"/>
    <property type="molecule type" value="Genomic_DNA"/>
</dbReference>
<protein>
    <submittedName>
        <fullName evidence="1">Uncharacterized protein</fullName>
    </submittedName>
</protein>
<name>A0A1W1H7C0_9BACT</name>
<accession>A0A1W1H7C0</accession>
<evidence type="ECO:0000313" key="1">
    <source>
        <dbReference type="EMBL" id="SLM28372.1"/>
    </source>
</evidence>
<sequence>MKIFPLFADCILIVIFKSIKRKIKGACNTNHFPNERSVYYFGYYIL</sequence>
<organism evidence="1 2">
    <name type="scientific">Desulfamplus magnetovallimortis</name>
    <dbReference type="NCBI Taxonomy" id="1246637"/>
    <lineage>
        <taxon>Bacteria</taxon>
        <taxon>Pseudomonadati</taxon>
        <taxon>Thermodesulfobacteriota</taxon>
        <taxon>Desulfobacteria</taxon>
        <taxon>Desulfobacterales</taxon>
        <taxon>Desulfobacteraceae</taxon>
        <taxon>Desulfamplus</taxon>
    </lineage>
</organism>
<dbReference type="AlphaFoldDB" id="A0A1W1H7C0"/>
<keyword evidence="2" id="KW-1185">Reference proteome</keyword>
<proteinExistence type="predicted"/>
<evidence type="ECO:0000313" key="2">
    <source>
        <dbReference type="Proteomes" id="UP000191931"/>
    </source>
</evidence>
<dbReference type="Proteomes" id="UP000191931">
    <property type="component" value="Unassembled WGS sequence"/>
</dbReference>
<reference evidence="1 2" key="1">
    <citation type="submission" date="2017-03" db="EMBL/GenBank/DDBJ databases">
        <authorList>
            <person name="Afonso C.L."/>
            <person name="Miller P.J."/>
            <person name="Scott M.A."/>
            <person name="Spackman E."/>
            <person name="Goraichik I."/>
            <person name="Dimitrov K.M."/>
            <person name="Suarez D.L."/>
            <person name="Swayne D.E."/>
        </authorList>
    </citation>
    <scope>NUCLEOTIDE SEQUENCE [LARGE SCALE GENOMIC DNA]</scope>
    <source>
        <strain evidence="1">PRJEB14757</strain>
    </source>
</reference>
<gene>
    <name evidence="1" type="ORF">MTBBW1_1310070</name>
</gene>